<evidence type="ECO:0000256" key="3">
    <source>
        <dbReference type="ARBA" id="ARBA00023242"/>
    </source>
</evidence>
<dbReference type="OrthoDB" id="2190827at2759"/>
<dbReference type="GO" id="GO:0006310">
    <property type="term" value="P:DNA recombination"/>
    <property type="evidence" value="ECO:0007669"/>
    <property type="project" value="InterPro"/>
</dbReference>
<evidence type="ECO:0008006" key="6">
    <source>
        <dbReference type="Google" id="ProtNLM"/>
    </source>
</evidence>
<dbReference type="SUPFAM" id="SSF50249">
    <property type="entry name" value="Nucleic acid-binding proteins"/>
    <property type="match status" value="1"/>
</dbReference>
<dbReference type="Proteomes" id="UP000010094">
    <property type="component" value="Chromosome VII"/>
</dbReference>
<keyword evidence="5" id="KW-1185">Reference proteome</keyword>
<dbReference type="GO" id="GO:0003677">
    <property type="term" value="F:DNA binding"/>
    <property type="evidence" value="ECO:0007669"/>
    <property type="project" value="InterPro"/>
</dbReference>
<organism evidence="4 5">
    <name type="scientific">Encephalitozoon romaleae (strain SJ-2008)</name>
    <name type="common">Microsporidian parasite</name>
    <dbReference type="NCBI Taxonomy" id="1178016"/>
    <lineage>
        <taxon>Eukaryota</taxon>
        <taxon>Fungi</taxon>
        <taxon>Fungi incertae sedis</taxon>
        <taxon>Microsporidia</taxon>
        <taxon>Unikaryonidae</taxon>
        <taxon>Encephalitozoon</taxon>
    </lineage>
</organism>
<dbReference type="GO" id="GO:0031981">
    <property type="term" value="C:nuclear lumen"/>
    <property type="evidence" value="ECO:0007669"/>
    <property type="project" value="UniProtKB-ARBA"/>
</dbReference>
<protein>
    <recommendedName>
        <fullName evidence="6">Replication factor A protein 3</fullName>
    </recommendedName>
</protein>
<dbReference type="GO" id="GO:0006281">
    <property type="term" value="P:DNA repair"/>
    <property type="evidence" value="ECO:0007669"/>
    <property type="project" value="InterPro"/>
</dbReference>
<name>I6ZUH9_ENCRO</name>
<keyword evidence="3" id="KW-0539">Nucleus</keyword>
<dbReference type="VEuPathDB" id="MicrosporidiaDB:EROM_070900"/>
<dbReference type="HOGENOM" id="CLU_185473_0_0_1"/>
<dbReference type="EMBL" id="CP003524">
    <property type="protein sequence ID" value="AFN83341.1"/>
    <property type="molecule type" value="Genomic_DNA"/>
</dbReference>
<evidence type="ECO:0000256" key="2">
    <source>
        <dbReference type="ARBA" id="ARBA00009761"/>
    </source>
</evidence>
<dbReference type="KEGG" id="ero:EROM_070900"/>
<accession>I6ZUH9</accession>
<comment type="subcellular location">
    <subcellularLocation>
        <location evidence="1">Nucleus</location>
    </subcellularLocation>
</comment>
<proteinExistence type="inferred from homology"/>
<dbReference type="GO" id="GO:0006260">
    <property type="term" value="P:DNA replication"/>
    <property type="evidence" value="ECO:0007669"/>
    <property type="project" value="InterPro"/>
</dbReference>
<dbReference type="AlphaFoldDB" id="I6ZUH9"/>
<evidence type="ECO:0000313" key="5">
    <source>
        <dbReference type="Proteomes" id="UP000010094"/>
    </source>
</evidence>
<sequence length="104" mass="11778">MIFAISYSIPMHPLDVENYEGQDVTIIGRFESVEDGVVILKCMDKEIQVRHRSIESYKTGIVRVNGIVENGVVVENSVFPIGNEFDMETYGRFVAVAAKYQDLF</sequence>
<dbReference type="RefSeq" id="XP_009264838.1">
    <property type="nucleotide sequence ID" value="XM_009266563.1"/>
</dbReference>
<dbReference type="InterPro" id="IPR013970">
    <property type="entry name" value="Rfa2"/>
</dbReference>
<dbReference type="Gene3D" id="2.40.50.140">
    <property type="entry name" value="Nucleic acid-binding proteins"/>
    <property type="match status" value="1"/>
</dbReference>
<comment type="similarity">
    <text evidence="2">Belongs to the replication factor A protein 3 family.</text>
</comment>
<dbReference type="GeneID" id="20521650"/>
<evidence type="ECO:0000313" key="4">
    <source>
        <dbReference type="EMBL" id="AFN83341.1"/>
    </source>
</evidence>
<reference evidence="4 5" key="1">
    <citation type="journal article" date="2012" name="Proc. Natl. Acad. Sci. U.S.A.">
        <title>Gain and loss of multiple functionally related, horizontally transferred genes in the reduced genomes of two microsporidian parasites.</title>
        <authorList>
            <person name="Pombert J.-F."/>
            <person name="Selman M."/>
            <person name="Burki F."/>
            <person name="Bardell F.T."/>
            <person name="Farinelli L."/>
            <person name="Solter L.F."/>
            <person name="Whitman D.W."/>
            <person name="Weiss L.M."/>
            <person name="Corradi N."/>
            <person name="Keeling P.J."/>
        </authorList>
    </citation>
    <scope>NUCLEOTIDE SEQUENCE [LARGE SCALE GENOMIC DNA]</scope>
    <source>
        <strain evidence="4 5">SJ-2008</strain>
    </source>
</reference>
<gene>
    <name evidence="4" type="ordered locus">EROM_070900</name>
</gene>
<dbReference type="InterPro" id="IPR012340">
    <property type="entry name" value="NA-bd_OB-fold"/>
</dbReference>
<evidence type="ECO:0000256" key="1">
    <source>
        <dbReference type="ARBA" id="ARBA00004123"/>
    </source>
</evidence>
<dbReference type="Pfam" id="PF08661">
    <property type="entry name" value="Rep_fac-A_3"/>
    <property type="match status" value="1"/>
</dbReference>